<dbReference type="InterPro" id="IPR007685">
    <property type="entry name" value="RelA_SpoT"/>
</dbReference>
<dbReference type="RefSeq" id="WP_168836041.1">
    <property type="nucleotide sequence ID" value="NZ_JABAIK010000007.1"/>
</dbReference>
<dbReference type="GO" id="GO:0015969">
    <property type="term" value="P:guanosine tetraphosphate metabolic process"/>
    <property type="evidence" value="ECO:0007669"/>
    <property type="project" value="InterPro"/>
</dbReference>
<dbReference type="Proteomes" id="UP000535589">
    <property type="component" value="Unassembled WGS sequence"/>
</dbReference>
<sequence>MNILLRTTALMLLVLSRAPAISAAPLVSQVDNPTRATGQNQVCPKLFRHSLNGLYGITNFDNTPPQPENDFERLYDNALTAQTELETLCSSAALLSDTKTVFAGVKSRERAQEKIATELGGNVSAITDIARATISADSIEALVSAFEVLERETTIVRVKNRFKEPARSGYRDLNILVKLPQSGHIAEVQMHLAAIAEVKSGPEHLLYEKIQKIERVAATEQRDLNDIELAEISKMRRTSKQLYQDAWQPYLTPQAAA</sequence>
<accession>A0A7X8TQW8</accession>
<name>A0A7X8TQW8_9VIBR</name>
<dbReference type="Gene3D" id="3.30.460.10">
    <property type="entry name" value="Beta Polymerase, domain 2"/>
    <property type="match status" value="1"/>
</dbReference>
<evidence type="ECO:0000256" key="1">
    <source>
        <dbReference type="SAM" id="SignalP"/>
    </source>
</evidence>
<proteinExistence type="predicted"/>
<reference evidence="2 3" key="1">
    <citation type="submission" date="2020-04" db="EMBL/GenBank/DDBJ databases">
        <title>Vibrio sp. SM6, a novel species isolated from seawater.</title>
        <authorList>
            <person name="Wang X."/>
        </authorList>
    </citation>
    <scope>NUCLEOTIDE SEQUENCE [LARGE SCALE GENOMIC DNA]</scope>
    <source>
        <strain evidence="2 3">SM6</strain>
    </source>
</reference>
<comment type="caution">
    <text evidence="2">The sequence shown here is derived from an EMBL/GenBank/DDBJ whole genome shotgun (WGS) entry which is preliminary data.</text>
</comment>
<dbReference type="SUPFAM" id="SSF81301">
    <property type="entry name" value="Nucleotidyltransferase"/>
    <property type="match status" value="1"/>
</dbReference>
<evidence type="ECO:0000313" key="3">
    <source>
        <dbReference type="Proteomes" id="UP000535589"/>
    </source>
</evidence>
<feature type="signal peptide" evidence="1">
    <location>
        <begin position="1"/>
        <end position="23"/>
    </location>
</feature>
<gene>
    <name evidence="2" type="ORF">HGP28_08595</name>
</gene>
<dbReference type="AlphaFoldDB" id="A0A7X8TQW8"/>
<dbReference type="InterPro" id="IPR043519">
    <property type="entry name" value="NT_sf"/>
</dbReference>
<organism evidence="2 3">
    <name type="scientific">Vibrio agarilyticus</name>
    <dbReference type="NCBI Taxonomy" id="2726741"/>
    <lineage>
        <taxon>Bacteria</taxon>
        <taxon>Pseudomonadati</taxon>
        <taxon>Pseudomonadota</taxon>
        <taxon>Gammaproteobacteria</taxon>
        <taxon>Vibrionales</taxon>
        <taxon>Vibrionaceae</taxon>
        <taxon>Vibrio</taxon>
    </lineage>
</organism>
<dbReference type="CDD" id="cd05399">
    <property type="entry name" value="NT_Rel-Spo_like"/>
    <property type="match status" value="1"/>
</dbReference>
<feature type="chain" id="PRO_5031507959" evidence="1">
    <location>
        <begin position="24"/>
        <end position="257"/>
    </location>
</feature>
<protein>
    <submittedName>
        <fullName evidence="2">RelA/SpoT domain-containing protein</fullName>
    </submittedName>
</protein>
<keyword evidence="3" id="KW-1185">Reference proteome</keyword>
<dbReference type="EMBL" id="JABAIK010000007">
    <property type="protein sequence ID" value="NLS12947.1"/>
    <property type="molecule type" value="Genomic_DNA"/>
</dbReference>
<keyword evidence="1" id="KW-0732">Signal</keyword>
<evidence type="ECO:0000313" key="2">
    <source>
        <dbReference type="EMBL" id="NLS12947.1"/>
    </source>
</evidence>